<evidence type="ECO:0000313" key="2">
    <source>
        <dbReference type="Proteomes" id="UP000317550"/>
    </source>
</evidence>
<evidence type="ECO:0000313" key="1">
    <source>
        <dbReference type="EMBL" id="QDQ25912.1"/>
    </source>
</evidence>
<dbReference type="EMBL" id="CP041730">
    <property type="protein sequence ID" value="QDQ25912.1"/>
    <property type="molecule type" value="Genomic_DNA"/>
</dbReference>
<gene>
    <name evidence="1" type="ORF">FNU76_05845</name>
</gene>
<accession>A0A516SCP0</accession>
<dbReference type="Proteomes" id="UP000317550">
    <property type="component" value="Chromosome"/>
</dbReference>
<protein>
    <submittedName>
        <fullName evidence="1">Pentapeptide repeat-containing protein</fullName>
    </submittedName>
</protein>
<dbReference type="InterPro" id="IPR051082">
    <property type="entry name" value="Pentapeptide-BTB/POZ_domain"/>
</dbReference>
<dbReference type="Gene3D" id="2.160.20.80">
    <property type="entry name" value="E3 ubiquitin-protein ligase SopA"/>
    <property type="match status" value="1"/>
</dbReference>
<keyword evidence="2" id="KW-1185">Reference proteome</keyword>
<dbReference type="SUPFAM" id="SSF141571">
    <property type="entry name" value="Pentapeptide repeat-like"/>
    <property type="match status" value="1"/>
</dbReference>
<sequence>MDFACFTRAFKPLGNSLSTTDRAINHNTGGSIKELLSNLCACEVYDVLQEASAAQEEDEALDFCASVLIGELNNGNQIESKRYRVNFSENSAVVFDKYTNQELSIPGLTIHSLEKLIVNEMSKDVLLHEKIQKAIKGRTHFTDIIYNTKASFKGEKLCNRVFKGCIINLNHFSAAELKNVTFASCKFTNSSFANSKIQNCFFHNCTLEAAMFTGAKIEDTSFLGCNITQSSFEDAVIINVEISSSNLCGTHFLDASIVNSKITASQLDNVVFFDQPDRAGFHLDAKSEATAAITKPIAILLVDPENPGITGPKINLKLQNAASAVPLRISTKPDKVDPHELTKEVEQAISNSQHPSNKPIPQTLIDSARHSACDNPNFAKILSKAKKNFHRN</sequence>
<dbReference type="PANTHER" id="PTHR14136:SF17">
    <property type="entry name" value="BTB_POZ DOMAIN-CONTAINING PROTEIN KCTD9"/>
    <property type="match status" value="1"/>
</dbReference>
<dbReference type="PANTHER" id="PTHR14136">
    <property type="entry name" value="BTB_POZ DOMAIN-CONTAINING PROTEIN KCTD9"/>
    <property type="match status" value="1"/>
</dbReference>
<dbReference type="OrthoDB" id="2579959at2"/>
<organism evidence="1 2">
    <name type="scientific">Chitinimonas arctica</name>
    <dbReference type="NCBI Taxonomy" id="2594795"/>
    <lineage>
        <taxon>Bacteria</taxon>
        <taxon>Pseudomonadati</taxon>
        <taxon>Pseudomonadota</taxon>
        <taxon>Betaproteobacteria</taxon>
        <taxon>Neisseriales</taxon>
        <taxon>Chitinibacteraceae</taxon>
        <taxon>Chitinimonas</taxon>
    </lineage>
</organism>
<dbReference type="KEGG" id="cari:FNU76_05845"/>
<dbReference type="InterPro" id="IPR001646">
    <property type="entry name" value="5peptide_repeat"/>
</dbReference>
<dbReference type="RefSeq" id="WP_143856835.1">
    <property type="nucleotide sequence ID" value="NZ_CP041730.1"/>
</dbReference>
<name>A0A516SCP0_9NEIS</name>
<reference evidence="2" key="1">
    <citation type="submission" date="2019-07" db="EMBL/GenBank/DDBJ databases">
        <title>Chitinimonas sp. nov., isolated from Ny-Alesund, arctica soil.</title>
        <authorList>
            <person name="Xu Q."/>
            <person name="Peng F."/>
        </authorList>
    </citation>
    <scope>NUCLEOTIDE SEQUENCE [LARGE SCALE GENOMIC DNA]</scope>
    <source>
        <strain evidence="2">R3-44</strain>
    </source>
</reference>
<proteinExistence type="predicted"/>
<dbReference type="AlphaFoldDB" id="A0A516SCP0"/>
<dbReference type="Pfam" id="PF13599">
    <property type="entry name" value="Pentapeptide_4"/>
    <property type="match status" value="1"/>
</dbReference>